<protein>
    <submittedName>
        <fullName evidence="2">Uncharacterized protein</fullName>
    </submittedName>
</protein>
<keyword evidence="3" id="KW-1185">Reference proteome</keyword>
<dbReference type="AlphaFoldDB" id="A0A0K8PZ57"/>
<accession>A0A0K8PZ57</accession>
<sequence length="75" mass="7983">MSPSGSTAGVQAEAGTFETAWWTASVMVIPTEYDSHRPRRASQATNSWVPPPELDAISFGESAVTDEGARDAREG</sequence>
<proteinExistence type="predicted"/>
<evidence type="ECO:0000313" key="3">
    <source>
        <dbReference type="Proteomes" id="UP000053859"/>
    </source>
</evidence>
<dbReference type="Proteomes" id="UP000053859">
    <property type="component" value="Unassembled WGS sequence"/>
</dbReference>
<evidence type="ECO:0000256" key="1">
    <source>
        <dbReference type="SAM" id="MobiDB-lite"/>
    </source>
</evidence>
<feature type="non-terminal residue" evidence="2">
    <location>
        <position position="75"/>
    </location>
</feature>
<feature type="region of interest" description="Disordered" evidence="1">
    <location>
        <begin position="35"/>
        <end position="75"/>
    </location>
</feature>
<gene>
    <name evidence="2" type="ORF">SAZU_7618</name>
</gene>
<name>A0A0K8PZ57_STRAJ</name>
<reference evidence="2" key="1">
    <citation type="journal article" date="2015" name="Genome Announc.">
        <title>Draft Genome Sequence of Thiostrepton-Producing Streptomyces azureus ATCC 14921.</title>
        <authorList>
            <person name="Sakihara K."/>
            <person name="Maeda J."/>
            <person name="Tashiro K."/>
            <person name="Fujino Y."/>
            <person name="Kuhara S."/>
            <person name="Ohshima T."/>
            <person name="Ogata S."/>
            <person name="Doi K."/>
        </authorList>
    </citation>
    <scope>NUCLEOTIDE SEQUENCE [LARGE SCALE GENOMIC DNA]</scope>
    <source>
        <strain evidence="2">ATCC14921</strain>
    </source>
</reference>
<organism evidence="2 3">
    <name type="scientific">Streptomyces azureus</name>
    <dbReference type="NCBI Taxonomy" id="146537"/>
    <lineage>
        <taxon>Bacteria</taxon>
        <taxon>Bacillati</taxon>
        <taxon>Actinomycetota</taxon>
        <taxon>Actinomycetes</taxon>
        <taxon>Kitasatosporales</taxon>
        <taxon>Streptomycetaceae</taxon>
        <taxon>Streptomyces</taxon>
    </lineage>
</organism>
<evidence type="ECO:0000313" key="2">
    <source>
        <dbReference type="EMBL" id="GAP52739.1"/>
    </source>
</evidence>
<dbReference type="EMBL" id="DF968477">
    <property type="protein sequence ID" value="GAP52739.1"/>
    <property type="molecule type" value="Genomic_DNA"/>
</dbReference>